<evidence type="ECO:0000256" key="4">
    <source>
        <dbReference type="ARBA" id="ARBA00022723"/>
    </source>
</evidence>
<dbReference type="PRINTS" id="PR00385">
    <property type="entry name" value="P450"/>
</dbReference>
<evidence type="ECO:0000256" key="6">
    <source>
        <dbReference type="ARBA" id="ARBA00023004"/>
    </source>
</evidence>
<keyword evidence="5 9" id="KW-0560">Oxidoreductase</keyword>
<dbReference type="Pfam" id="PF00067">
    <property type="entry name" value="p450"/>
    <property type="match status" value="1"/>
</dbReference>
<dbReference type="PROSITE" id="PS00086">
    <property type="entry name" value="CYTOCHROME_P450"/>
    <property type="match status" value="1"/>
</dbReference>
<dbReference type="EMBL" id="BQKI01000077">
    <property type="protein sequence ID" value="GJN24838.1"/>
    <property type="molecule type" value="Genomic_DNA"/>
</dbReference>
<dbReference type="SUPFAM" id="SSF48264">
    <property type="entry name" value="Cytochrome P450"/>
    <property type="match status" value="1"/>
</dbReference>
<evidence type="ECO:0000313" key="11">
    <source>
        <dbReference type="Proteomes" id="UP001054889"/>
    </source>
</evidence>
<keyword evidence="4 8" id="KW-0479">Metal-binding</keyword>
<dbReference type="GO" id="GO:0020037">
    <property type="term" value="F:heme binding"/>
    <property type="evidence" value="ECO:0007669"/>
    <property type="project" value="InterPro"/>
</dbReference>
<protein>
    <recommendedName>
        <fullName evidence="12">Cytochrome P450</fullName>
    </recommendedName>
</protein>
<evidence type="ECO:0000256" key="5">
    <source>
        <dbReference type="ARBA" id="ARBA00023002"/>
    </source>
</evidence>
<dbReference type="InterPro" id="IPR002401">
    <property type="entry name" value="Cyt_P450_E_grp-I"/>
</dbReference>
<keyword evidence="11" id="KW-1185">Reference proteome</keyword>
<keyword evidence="6 8" id="KW-0408">Iron</keyword>
<dbReference type="InterPro" id="IPR036396">
    <property type="entry name" value="Cyt_P450_sf"/>
</dbReference>
<comment type="caution">
    <text evidence="10">The sequence shown here is derived from an EMBL/GenBank/DDBJ whole genome shotgun (WGS) entry which is preliminary data.</text>
</comment>
<gene>
    <name evidence="10" type="primary">gb12606</name>
    <name evidence="10" type="ORF">PR202_gb12606</name>
</gene>
<evidence type="ECO:0000256" key="3">
    <source>
        <dbReference type="ARBA" id="ARBA00022617"/>
    </source>
</evidence>
<dbReference type="PRINTS" id="PR00463">
    <property type="entry name" value="EP450I"/>
</dbReference>
<dbReference type="InterPro" id="IPR017972">
    <property type="entry name" value="Cyt_P450_CS"/>
</dbReference>
<evidence type="ECO:0000256" key="8">
    <source>
        <dbReference type="PIRSR" id="PIRSR602401-1"/>
    </source>
</evidence>
<organism evidence="10 11">
    <name type="scientific">Eleusine coracana subsp. coracana</name>
    <dbReference type="NCBI Taxonomy" id="191504"/>
    <lineage>
        <taxon>Eukaryota</taxon>
        <taxon>Viridiplantae</taxon>
        <taxon>Streptophyta</taxon>
        <taxon>Embryophyta</taxon>
        <taxon>Tracheophyta</taxon>
        <taxon>Spermatophyta</taxon>
        <taxon>Magnoliopsida</taxon>
        <taxon>Liliopsida</taxon>
        <taxon>Poales</taxon>
        <taxon>Poaceae</taxon>
        <taxon>PACMAD clade</taxon>
        <taxon>Chloridoideae</taxon>
        <taxon>Cynodonteae</taxon>
        <taxon>Eleusininae</taxon>
        <taxon>Eleusine</taxon>
    </lineage>
</organism>
<evidence type="ECO:0008006" key="12">
    <source>
        <dbReference type="Google" id="ProtNLM"/>
    </source>
</evidence>
<dbReference type="Gene3D" id="1.10.630.10">
    <property type="entry name" value="Cytochrome P450"/>
    <property type="match status" value="1"/>
</dbReference>
<evidence type="ECO:0000313" key="10">
    <source>
        <dbReference type="EMBL" id="GJN24838.1"/>
    </source>
</evidence>
<evidence type="ECO:0000256" key="7">
    <source>
        <dbReference type="ARBA" id="ARBA00023033"/>
    </source>
</evidence>
<comment type="cofactor">
    <cofactor evidence="1 8">
        <name>heme</name>
        <dbReference type="ChEBI" id="CHEBI:30413"/>
    </cofactor>
</comment>
<dbReference type="FunFam" id="1.10.630.10:FF:000043">
    <property type="entry name" value="Cytochrome P450 99A2"/>
    <property type="match status" value="1"/>
</dbReference>
<dbReference type="InterPro" id="IPR001128">
    <property type="entry name" value="Cyt_P450"/>
</dbReference>
<dbReference type="PANTHER" id="PTHR47955:SF19">
    <property type="entry name" value="CYTOCHROME P450 71A9-LIKE ISOFORM X1"/>
    <property type="match status" value="1"/>
</dbReference>
<evidence type="ECO:0000256" key="9">
    <source>
        <dbReference type="RuleBase" id="RU000461"/>
    </source>
</evidence>
<sequence>MLCKFYISHLYTKHPALRLPPGPPELPLIGSLHHFLLSRFRDLPHRTMHELSTAYGPLMLLRLGTVPTVVVSSGEMAMEITKIHDLSFCSKPLSPTTDIISCGGRDIAFSPYNEHWRELRKICMLNLLNQRRVLDFRHVREDEVARLIHAVTNEWSNGQLINLSEKIFCMVNDIVLRTTIGRRSKHRDEFLHELEGVMRLICGFNLVDLYPSSKLIHWLSTSARDIGKCQSRIYHIIESIIHERDTTLAVAQDDLLSVLLKLQKDGELQFTLTNEIISAVIFDIFTGGSDTAATTLEWAVSELVKNPRALHKAQSEVRETFNGQRRLVIKETLRLHPPAPLVPRECREKCQIMGYDVPKGMAVVINIWAIGRDSKYWDAAEEFRPERFYNSSIDFKGTDFEYIPFGAGRRICPGMTYGNSIMELALASLLYYFDWELPAGVKTEDFNMTEDFGLTVKRKSKLLLHAKPHYNFEHNAN</sequence>
<keyword evidence="7 9" id="KW-0503">Monooxygenase</keyword>
<evidence type="ECO:0000256" key="1">
    <source>
        <dbReference type="ARBA" id="ARBA00001971"/>
    </source>
</evidence>
<proteinExistence type="inferred from homology"/>
<dbReference type="CDD" id="cd11072">
    <property type="entry name" value="CYP71-like"/>
    <property type="match status" value="1"/>
</dbReference>
<evidence type="ECO:0000256" key="2">
    <source>
        <dbReference type="ARBA" id="ARBA00010617"/>
    </source>
</evidence>
<comment type="similarity">
    <text evidence="2 9">Belongs to the cytochrome P450 family.</text>
</comment>
<dbReference type="Proteomes" id="UP001054889">
    <property type="component" value="Unassembled WGS sequence"/>
</dbReference>
<name>A0AAV5ENB0_ELECO</name>
<keyword evidence="3 8" id="KW-0349">Heme</keyword>
<reference evidence="10" key="2">
    <citation type="submission" date="2021-12" db="EMBL/GenBank/DDBJ databases">
        <title>Resequencing data analysis of finger millet.</title>
        <authorList>
            <person name="Hatakeyama M."/>
            <person name="Aluri S."/>
            <person name="Balachadran M.T."/>
            <person name="Sivarajan S.R."/>
            <person name="Poveda L."/>
            <person name="Shimizu-Inatsugi R."/>
            <person name="Schlapbach R."/>
            <person name="Sreeman S.M."/>
            <person name="Shimizu K.K."/>
        </authorList>
    </citation>
    <scope>NUCLEOTIDE SEQUENCE</scope>
</reference>
<accession>A0AAV5ENB0</accession>
<dbReference type="GO" id="GO:0016705">
    <property type="term" value="F:oxidoreductase activity, acting on paired donors, with incorporation or reduction of molecular oxygen"/>
    <property type="evidence" value="ECO:0007669"/>
    <property type="project" value="InterPro"/>
</dbReference>
<dbReference type="GO" id="GO:0005506">
    <property type="term" value="F:iron ion binding"/>
    <property type="evidence" value="ECO:0007669"/>
    <property type="project" value="InterPro"/>
</dbReference>
<feature type="binding site" description="axial binding residue" evidence="8">
    <location>
        <position position="412"/>
    </location>
    <ligand>
        <name>heme</name>
        <dbReference type="ChEBI" id="CHEBI:30413"/>
    </ligand>
    <ligandPart>
        <name>Fe</name>
        <dbReference type="ChEBI" id="CHEBI:18248"/>
    </ligandPart>
</feature>
<reference evidence="10" key="1">
    <citation type="journal article" date="2018" name="DNA Res.">
        <title>Multiple hybrid de novo genome assembly of finger millet, an orphan allotetraploid crop.</title>
        <authorList>
            <person name="Hatakeyama M."/>
            <person name="Aluri S."/>
            <person name="Balachadran M.T."/>
            <person name="Sivarajan S.R."/>
            <person name="Patrignani A."/>
            <person name="Gruter S."/>
            <person name="Poveda L."/>
            <person name="Shimizu-Inatsugi R."/>
            <person name="Baeten J."/>
            <person name="Francoijs K.J."/>
            <person name="Nataraja K.N."/>
            <person name="Reddy Y.A.N."/>
            <person name="Phadnis S."/>
            <person name="Ravikumar R.L."/>
            <person name="Schlapbach R."/>
            <person name="Sreeman S.M."/>
            <person name="Shimizu K.K."/>
        </authorList>
    </citation>
    <scope>NUCLEOTIDE SEQUENCE</scope>
</reference>
<dbReference type="GO" id="GO:0004497">
    <property type="term" value="F:monooxygenase activity"/>
    <property type="evidence" value="ECO:0007669"/>
    <property type="project" value="UniProtKB-KW"/>
</dbReference>
<dbReference type="AlphaFoldDB" id="A0AAV5ENB0"/>
<dbReference type="PANTHER" id="PTHR47955">
    <property type="entry name" value="CYTOCHROME P450 FAMILY 71 PROTEIN"/>
    <property type="match status" value="1"/>
</dbReference>